<organism evidence="7 8">
    <name type="scientific">candidate division TA06 bacterium</name>
    <dbReference type="NCBI Taxonomy" id="2250710"/>
    <lineage>
        <taxon>Bacteria</taxon>
        <taxon>Bacteria division TA06</taxon>
    </lineage>
</organism>
<dbReference type="PANTHER" id="PTHR30409:SF1">
    <property type="entry name" value="CARBAMATE KINASE-RELATED"/>
    <property type="match status" value="1"/>
</dbReference>
<dbReference type="Gene3D" id="3.40.1160.10">
    <property type="entry name" value="Acetylglutamate kinase-like"/>
    <property type="match status" value="1"/>
</dbReference>
<dbReference type="InterPro" id="IPR036393">
    <property type="entry name" value="AceGlu_kinase-like_sf"/>
</dbReference>
<protein>
    <recommendedName>
        <fullName evidence="4 5">Carbamate kinase</fullName>
    </recommendedName>
</protein>
<dbReference type="PIRSF" id="PIRSF000723">
    <property type="entry name" value="Carbamate_kin"/>
    <property type="match status" value="1"/>
</dbReference>
<evidence type="ECO:0000256" key="1">
    <source>
        <dbReference type="ARBA" id="ARBA00011066"/>
    </source>
</evidence>
<keyword evidence="3 5" id="KW-0418">Kinase</keyword>
<keyword evidence="2 5" id="KW-0808">Transferase</keyword>
<evidence type="ECO:0000256" key="3">
    <source>
        <dbReference type="ARBA" id="ARBA00022777"/>
    </source>
</evidence>
<dbReference type="InterPro" id="IPR003964">
    <property type="entry name" value="Carb_kinase"/>
</dbReference>
<dbReference type="Proteomes" id="UP000736328">
    <property type="component" value="Unassembled WGS sequence"/>
</dbReference>
<dbReference type="Pfam" id="PF00696">
    <property type="entry name" value="AA_kinase"/>
    <property type="match status" value="1"/>
</dbReference>
<proteinExistence type="inferred from homology"/>
<dbReference type="SUPFAM" id="SSF53633">
    <property type="entry name" value="Carbamate kinase-like"/>
    <property type="match status" value="1"/>
</dbReference>
<evidence type="ECO:0000313" key="7">
    <source>
        <dbReference type="EMBL" id="MBI4726116.1"/>
    </source>
</evidence>
<sequence>MPHKTAVIALGGNAIGATGKEDIHQQFANTRQALAGFIELIREGYNLAITHGNGPQVGNALLRVERTFPDGIPALPLGVIVADTEGGMGYMIEQSLQNLLAAKNIDRQVVTLVTQVVVDRDDPSIRNPSKPIGPYYKQEEVEALKARGWVVKDDARRGFRRFVPSPIPKAIVNKKTIKQLVQQGTIVIAGGGGGVPVCIQSDGSYEGMDAVIDKDRASAVLARDIAAETLMILTAVEKVSLNYKKPGQQDLSSLTMAEAKKYLTQGQFAAGSMGPKIEAAIQFLEYGGKQVIITSLDKAAQALKGQAGTRITA</sequence>
<dbReference type="InterPro" id="IPR001048">
    <property type="entry name" value="Asp/Glu/Uridylate_kinase"/>
</dbReference>
<feature type="domain" description="Aspartate/glutamate/uridylate kinase" evidence="6">
    <location>
        <begin position="4"/>
        <end position="295"/>
    </location>
</feature>
<accession>A0A933I7V0</accession>
<dbReference type="PRINTS" id="PR01469">
    <property type="entry name" value="CARBMTKINASE"/>
</dbReference>
<dbReference type="NCBIfam" id="TIGR00746">
    <property type="entry name" value="arcC"/>
    <property type="match status" value="1"/>
</dbReference>
<evidence type="ECO:0000256" key="2">
    <source>
        <dbReference type="ARBA" id="ARBA00022679"/>
    </source>
</evidence>
<comment type="similarity">
    <text evidence="1 5">Belongs to the carbamate kinase family.</text>
</comment>
<name>A0A933I7V0_UNCT6</name>
<reference evidence="7" key="1">
    <citation type="submission" date="2020-07" db="EMBL/GenBank/DDBJ databases">
        <title>Huge and variable diversity of episymbiotic CPR bacteria and DPANN archaea in groundwater ecosystems.</title>
        <authorList>
            <person name="He C.Y."/>
            <person name="Keren R."/>
            <person name="Whittaker M."/>
            <person name="Farag I.F."/>
            <person name="Doudna J."/>
            <person name="Cate J.H.D."/>
            <person name="Banfield J.F."/>
        </authorList>
    </citation>
    <scope>NUCLEOTIDE SEQUENCE</scope>
    <source>
        <strain evidence="7">NC_groundwater_1520_Pr4_B-0.1um_53_5</strain>
    </source>
</reference>
<dbReference type="NCBIfam" id="NF009007">
    <property type="entry name" value="PRK12352.1"/>
    <property type="match status" value="1"/>
</dbReference>
<comment type="caution">
    <text evidence="7">The sequence shown here is derived from an EMBL/GenBank/DDBJ whole genome shotgun (WGS) entry which is preliminary data.</text>
</comment>
<evidence type="ECO:0000313" key="8">
    <source>
        <dbReference type="Proteomes" id="UP000736328"/>
    </source>
</evidence>
<dbReference type="GO" id="GO:0008804">
    <property type="term" value="F:carbamate kinase activity"/>
    <property type="evidence" value="ECO:0007669"/>
    <property type="project" value="UniProtKB-UniRule"/>
</dbReference>
<dbReference type="CDD" id="cd04235">
    <property type="entry name" value="AAK_CK"/>
    <property type="match status" value="1"/>
</dbReference>
<dbReference type="GO" id="GO:0019546">
    <property type="term" value="P:L-arginine deiminase pathway"/>
    <property type="evidence" value="ECO:0007669"/>
    <property type="project" value="TreeGrafter"/>
</dbReference>
<dbReference type="EMBL" id="JACQXR010000033">
    <property type="protein sequence ID" value="MBI4726116.1"/>
    <property type="molecule type" value="Genomic_DNA"/>
</dbReference>
<dbReference type="GO" id="GO:0005829">
    <property type="term" value="C:cytosol"/>
    <property type="evidence" value="ECO:0007669"/>
    <property type="project" value="TreeGrafter"/>
</dbReference>
<dbReference type="AlphaFoldDB" id="A0A933I7V0"/>
<dbReference type="PANTHER" id="PTHR30409">
    <property type="entry name" value="CARBAMATE KINASE"/>
    <property type="match status" value="1"/>
</dbReference>
<evidence type="ECO:0000259" key="6">
    <source>
        <dbReference type="Pfam" id="PF00696"/>
    </source>
</evidence>
<evidence type="ECO:0000256" key="4">
    <source>
        <dbReference type="NCBIfam" id="TIGR00746"/>
    </source>
</evidence>
<gene>
    <name evidence="7" type="primary">arcC</name>
    <name evidence="7" type="ORF">HY768_02640</name>
</gene>
<evidence type="ECO:0000256" key="5">
    <source>
        <dbReference type="PIRNR" id="PIRNR000723"/>
    </source>
</evidence>
<dbReference type="FunFam" id="3.40.1160.10:FF:000007">
    <property type="entry name" value="Carbamate kinase"/>
    <property type="match status" value="1"/>
</dbReference>